<evidence type="ECO:0000313" key="4">
    <source>
        <dbReference type="EMBL" id="GER70466.1"/>
    </source>
</evidence>
<protein>
    <submittedName>
        <fullName evidence="4">Competence protein</fullName>
    </submittedName>
</protein>
<evidence type="ECO:0000259" key="2">
    <source>
        <dbReference type="Pfam" id="PF25164"/>
    </source>
</evidence>
<dbReference type="AlphaFoldDB" id="A0A5J4J6B3"/>
<feature type="domain" description="Competence protein CoiA C-terminal" evidence="3">
    <location>
        <begin position="239"/>
        <end position="385"/>
    </location>
</feature>
<evidence type="ECO:0000313" key="5">
    <source>
        <dbReference type="Proteomes" id="UP000391919"/>
    </source>
</evidence>
<accession>A0A5J4J6B3</accession>
<dbReference type="Pfam" id="PF06054">
    <property type="entry name" value="CoiA_nuc"/>
    <property type="match status" value="1"/>
</dbReference>
<organism evidence="4 5">
    <name type="scientific">Weizmannia acidilactici</name>
    <dbReference type="NCBI Taxonomy" id="2607726"/>
    <lineage>
        <taxon>Bacteria</taxon>
        <taxon>Bacillati</taxon>
        <taxon>Bacillota</taxon>
        <taxon>Bacilli</taxon>
        <taxon>Bacillales</taxon>
        <taxon>Bacillaceae</taxon>
        <taxon>Heyndrickxia</taxon>
    </lineage>
</organism>
<feature type="domain" description="Competence protein CoiA nuclease-like" evidence="1">
    <location>
        <begin position="68"/>
        <end position="220"/>
    </location>
</feature>
<dbReference type="InterPro" id="IPR057253">
    <property type="entry name" value="CoiA-like_N"/>
</dbReference>
<dbReference type="EMBL" id="BKZQ01000021">
    <property type="protein sequence ID" value="GER70466.1"/>
    <property type="molecule type" value="Genomic_DNA"/>
</dbReference>
<name>A0A5J4J6B3_9BACI</name>
<dbReference type="Pfam" id="PF25166">
    <property type="entry name" value="CoiA_C"/>
    <property type="match status" value="1"/>
</dbReference>
<sequence length="401" mass="47515">MLSALNQRGELVMLTKRFTRNELQNLRASNTFYCRDCREPLILKIGNQITPHFSHYRHSDCVNSSEPESPMHLQGKKDLYLWLKGQDLEVTLEQYIPSIQQRADLLVRKNGQLFAVEYQCSPIPFRQIMKRTEGYKSLNILPVWILGGYPCRKEAGKGPDVFTCTDFQLYFLRYIRKHYFYLFSYFPKKQALCMLFRMVPASSRRFHALYDEKPLSSFAFPFTDVQFHTKTFPLSLVDWFSERRNWIRMKVQFGKAFLDPFLRQVYESGLHPLFLPSFIGLPLKQMAICKQHPVVWQFYVWKDFSSAIMQKACVSLDEMVSLFFRRVGKKEIELRKTPFVHEKNVVKVMLFEYAQTLTRLGYWEEAGKTKYMMNKNICFPKNMEELDGMEHNITLRLPPIL</sequence>
<dbReference type="InterPro" id="IPR057252">
    <property type="entry name" value="CoiA_C"/>
</dbReference>
<dbReference type="InterPro" id="IPR010330">
    <property type="entry name" value="CoiA_nuc"/>
</dbReference>
<dbReference type="PIRSF" id="PIRSF007487">
    <property type="entry name" value="Competence-induced_CoiA_bac"/>
    <property type="match status" value="1"/>
</dbReference>
<feature type="domain" description="Competence protein CoiA-like N-terminal" evidence="2">
    <location>
        <begin position="17"/>
        <end position="62"/>
    </location>
</feature>
<evidence type="ECO:0000259" key="3">
    <source>
        <dbReference type="Pfam" id="PF25166"/>
    </source>
</evidence>
<comment type="caution">
    <text evidence="4">The sequence shown here is derived from an EMBL/GenBank/DDBJ whole genome shotgun (WGS) entry which is preliminary data.</text>
</comment>
<gene>
    <name evidence="4" type="ORF">BpJC7_17690</name>
</gene>
<evidence type="ECO:0000259" key="1">
    <source>
        <dbReference type="Pfam" id="PF06054"/>
    </source>
</evidence>
<keyword evidence="5" id="KW-1185">Reference proteome</keyword>
<dbReference type="InterPro" id="IPR021176">
    <property type="entry name" value="Competence-induced_CoiA"/>
</dbReference>
<proteinExistence type="predicted"/>
<reference evidence="4 5" key="1">
    <citation type="submission" date="2019-09" db="EMBL/GenBank/DDBJ databases">
        <title>Draft genome sequence of Bacillus sp. JC-7.</title>
        <authorList>
            <person name="Tanaka N."/>
            <person name="Shiwa Y."/>
            <person name="Fujita N."/>
            <person name="Tanasupawat S."/>
        </authorList>
    </citation>
    <scope>NUCLEOTIDE SEQUENCE [LARGE SCALE GENOMIC DNA]</scope>
    <source>
        <strain evidence="4 5">JC-7</strain>
    </source>
</reference>
<dbReference type="Pfam" id="PF25164">
    <property type="entry name" value="CoiA_N"/>
    <property type="match status" value="1"/>
</dbReference>
<dbReference type="Proteomes" id="UP000391919">
    <property type="component" value="Unassembled WGS sequence"/>
</dbReference>